<dbReference type="AlphaFoldDB" id="A0ABD2ZKZ5"/>
<reference evidence="1 2" key="1">
    <citation type="submission" date="2024-11" db="EMBL/GenBank/DDBJ databases">
        <title>A near-complete genome assembly of Cinchona calisaya.</title>
        <authorList>
            <person name="Lian D.C."/>
            <person name="Zhao X.W."/>
            <person name="Wei L."/>
        </authorList>
    </citation>
    <scope>NUCLEOTIDE SEQUENCE [LARGE SCALE GENOMIC DNA]</scope>
    <source>
        <tissue evidence="1">Nenye</tissue>
    </source>
</reference>
<evidence type="ECO:0000313" key="2">
    <source>
        <dbReference type="Proteomes" id="UP001630127"/>
    </source>
</evidence>
<proteinExistence type="predicted"/>
<protein>
    <recommendedName>
        <fullName evidence="3">Prolamin-like domain-containing protein</fullName>
    </recommendedName>
</protein>
<name>A0ABD2ZKZ5_9GENT</name>
<accession>A0ABD2ZKZ5</accession>
<comment type="caution">
    <text evidence="1">The sequence shown here is derived from an EMBL/GenBank/DDBJ whole genome shotgun (WGS) entry which is preliminary data.</text>
</comment>
<dbReference type="Proteomes" id="UP001630127">
    <property type="component" value="Unassembled WGS sequence"/>
</dbReference>
<organism evidence="1 2">
    <name type="scientific">Cinchona calisaya</name>
    <dbReference type="NCBI Taxonomy" id="153742"/>
    <lineage>
        <taxon>Eukaryota</taxon>
        <taxon>Viridiplantae</taxon>
        <taxon>Streptophyta</taxon>
        <taxon>Embryophyta</taxon>
        <taxon>Tracheophyta</taxon>
        <taxon>Spermatophyta</taxon>
        <taxon>Magnoliopsida</taxon>
        <taxon>eudicotyledons</taxon>
        <taxon>Gunneridae</taxon>
        <taxon>Pentapetalae</taxon>
        <taxon>asterids</taxon>
        <taxon>lamiids</taxon>
        <taxon>Gentianales</taxon>
        <taxon>Rubiaceae</taxon>
        <taxon>Cinchonoideae</taxon>
        <taxon>Cinchoneae</taxon>
        <taxon>Cinchona</taxon>
    </lineage>
</organism>
<dbReference type="EMBL" id="JBJUIK010000008">
    <property type="protein sequence ID" value="KAL3519909.1"/>
    <property type="molecule type" value="Genomic_DNA"/>
</dbReference>
<keyword evidence="2" id="KW-1185">Reference proteome</keyword>
<sequence length="180" mass="19230">MSTSCKAMAYCRANEAPRAAFEPEAQSACYYGQMGPRDIHIPETQSSCSKLAYKSSQHSCCLGLADLLANVWVKIEDYATNTNRFHPLMQRFFVVACSYPMDIYNQGDGFENGFGGLGALGAGICEGFVGGVCAGGGHGQRASHGDHGGELVIGDGGHCHDNGMPEKNQENRVIVIEFGI</sequence>
<evidence type="ECO:0000313" key="1">
    <source>
        <dbReference type="EMBL" id="KAL3519909.1"/>
    </source>
</evidence>
<evidence type="ECO:0008006" key="3">
    <source>
        <dbReference type="Google" id="ProtNLM"/>
    </source>
</evidence>
<gene>
    <name evidence="1" type="ORF">ACH5RR_018058</name>
</gene>